<evidence type="ECO:0000313" key="3">
    <source>
        <dbReference type="EMBL" id="SUB62168.1"/>
    </source>
</evidence>
<dbReference type="RefSeq" id="WP_019595612.1">
    <property type="nucleotide sequence ID" value="NZ_FOVA01000007.1"/>
</dbReference>
<evidence type="ECO:0000313" key="4">
    <source>
        <dbReference type="EMBL" id="SUB62174.1"/>
    </source>
</evidence>
<dbReference type="EMBL" id="UGTB01000004">
    <property type="protein sequence ID" value="SUB62174.1"/>
    <property type="molecule type" value="Genomic_DNA"/>
</dbReference>
<dbReference type="AlphaFoldDB" id="A0A379CK81"/>
<dbReference type="EMBL" id="UGTB01000004">
    <property type="protein sequence ID" value="SUB62156.1"/>
    <property type="molecule type" value="Genomic_DNA"/>
</dbReference>
<gene>
    <name evidence="1" type="ORF">NCTC11460_00044</name>
    <name evidence="2" type="ORF">NCTC11460_02164</name>
    <name evidence="3" type="ORF">NCTC11460_02176</name>
    <name evidence="4" type="ORF">NCTC11460_02182</name>
</gene>
<evidence type="ECO:0000313" key="1">
    <source>
        <dbReference type="EMBL" id="SUB60167.1"/>
    </source>
</evidence>
<proteinExistence type="predicted"/>
<evidence type="ECO:0000313" key="5">
    <source>
        <dbReference type="Proteomes" id="UP000255101"/>
    </source>
</evidence>
<accession>A0A379CK81</accession>
<protein>
    <submittedName>
        <fullName evidence="2">Uncharacterized protein</fullName>
    </submittedName>
</protein>
<evidence type="ECO:0000313" key="2">
    <source>
        <dbReference type="EMBL" id="SUB62156.1"/>
    </source>
</evidence>
<sequence>MAKIIRNKVNNRAENNPKYFEIKRWINENEDYITAEVINLTTGVTCFLDSRTKERLEWNESGDTKIISMKNILSMLGSSRGLLKSLSLGIVEFFNTGEVYSFEEIIATLGLDFAYAPFDYNITNIDGLIIDSSLDEFDTFCNKLSIDILLLVFSRYLYLKSEGEINDKNKENILSNITGKGYLFENK</sequence>
<organism evidence="2 5">
    <name type="scientific">Peptostreptococcus anaerobius</name>
    <dbReference type="NCBI Taxonomy" id="1261"/>
    <lineage>
        <taxon>Bacteria</taxon>
        <taxon>Bacillati</taxon>
        <taxon>Bacillota</taxon>
        <taxon>Clostridia</taxon>
        <taxon>Peptostreptococcales</taxon>
        <taxon>Peptostreptococcaceae</taxon>
        <taxon>Peptostreptococcus</taxon>
    </lineage>
</organism>
<reference evidence="2 5" key="1">
    <citation type="submission" date="2018-06" db="EMBL/GenBank/DDBJ databases">
        <authorList>
            <consortium name="Pathogen Informatics"/>
            <person name="Doyle S."/>
        </authorList>
    </citation>
    <scope>NUCLEOTIDE SEQUENCE [LARGE SCALE GENOMIC DNA]</scope>
    <source>
        <strain evidence="2 5">NCTC11460</strain>
    </source>
</reference>
<name>A0A379CK81_9FIRM</name>
<dbReference type="EMBL" id="UGTB01000004">
    <property type="protein sequence ID" value="SUB62168.1"/>
    <property type="molecule type" value="Genomic_DNA"/>
</dbReference>
<dbReference type="Proteomes" id="UP000255101">
    <property type="component" value="Unassembled WGS sequence"/>
</dbReference>
<dbReference type="EMBL" id="UGTB01000004">
    <property type="protein sequence ID" value="SUB60167.1"/>
    <property type="molecule type" value="Genomic_DNA"/>
</dbReference>